<dbReference type="Gene3D" id="3.40.50.300">
    <property type="entry name" value="P-loop containing nucleotide triphosphate hydrolases"/>
    <property type="match status" value="2"/>
</dbReference>
<evidence type="ECO:0000256" key="2">
    <source>
        <dbReference type="ARBA" id="ARBA00022705"/>
    </source>
</evidence>
<dbReference type="EMBL" id="MF101449">
    <property type="protein sequence ID" value="ARW67957.1"/>
    <property type="molecule type" value="Genomic_DNA"/>
</dbReference>
<evidence type="ECO:0000256" key="6">
    <source>
        <dbReference type="ARBA" id="ARBA00022840"/>
    </source>
</evidence>
<name>A0A1Z1MPD9_KUECA</name>
<keyword evidence="12" id="KW-0934">Plastid</keyword>
<dbReference type="GO" id="GO:0043139">
    <property type="term" value="F:5'-3' DNA helicase activity"/>
    <property type="evidence" value="ECO:0007669"/>
    <property type="project" value="UniProtKB-EC"/>
</dbReference>
<dbReference type="AlphaFoldDB" id="A0A1Z1MPD9"/>
<dbReference type="SUPFAM" id="SSF48024">
    <property type="entry name" value="N-terminal domain of DnaB helicase"/>
    <property type="match status" value="1"/>
</dbReference>
<evidence type="ECO:0000256" key="4">
    <source>
        <dbReference type="ARBA" id="ARBA00022801"/>
    </source>
</evidence>
<dbReference type="PANTHER" id="PTHR30153:SF2">
    <property type="entry name" value="REPLICATIVE DNA HELICASE"/>
    <property type="match status" value="1"/>
</dbReference>
<dbReference type="GO" id="GO:0006260">
    <property type="term" value="P:DNA replication"/>
    <property type="evidence" value="ECO:0007669"/>
    <property type="project" value="UniProtKB-KW"/>
</dbReference>
<dbReference type="PROSITE" id="PS51199">
    <property type="entry name" value="SF4_HELICASE"/>
    <property type="match status" value="2"/>
</dbReference>
<keyword evidence="4" id="KW-0378">Hydrolase</keyword>
<dbReference type="GO" id="GO:0016787">
    <property type="term" value="F:hydrolase activity"/>
    <property type="evidence" value="ECO:0007669"/>
    <property type="project" value="UniProtKB-KW"/>
</dbReference>
<dbReference type="SUPFAM" id="SSF52540">
    <property type="entry name" value="P-loop containing nucleoside triphosphate hydrolases"/>
    <property type="match status" value="1"/>
</dbReference>
<dbReference type="GO" id="GO:0005829">
    <property type="term" value="C:cytosol"/>
    <property type="evidence" value="ECO:0007669"/>
    <property type="project" value="TreeGrafter"/>
</dbReference>
<dbReference type="RefSeq" id="YP_009398771.1">
    <property type="nucleotide sequence ID" value="NC_035293.1"/>
</dbReference>
<keyword evidence="2" id="KW-0235">DNA replication</keyword>
<gene>
    <name evidence="12" type="primary">dnaB</name>
</gene>
<geneLocation type="chloroplast" evidence="12"/>
<protein>
    <recommendedName>
        <fullName evidence="9">DNA 5'-3' helicase</fullName>
        <ecNumber evidence="9">5.6.2.3</ecNumber>
    </recommendedName>
</protein>
<evidence type="ECO:0000256" key="9">
    <source>
        <dbReference type="ARBA" id="ARBA00044969"/>
    </source>
</evidence>
<dbReference type="InterPro" id="IPR036185">
    <property type="entry name" value="DNA_heli_DnaB-like_N_sf"/>
</dbReference>
<dbReference type="EC" id="5.6.2.3" evidence="9"/>
<evidence type="ECO:0000256" key="1">
    <source>
        <dbReference type="ARBA" id="ARBA00008428"/>
    </source>
</evidence>
<reference evidence="12" key="1">
    <citation type="journal article" date="2017" name="J. Phycol.">
        <title>Analysis of chloroplast genomes and a supermatrix inform reclassification of the Rhodomelaceae (Rhodophyta).</title>
        <authorList>
            <person name="Diaz-Tapia P."/>
            <person name="Maggs C.A."/>
            <person name="West J.A."/>
            <person name="Verbruggen H."/>
        </authorList>
    </citation>
    <scope>NUCLEOTIDE SEQUENCE</scope>
    <source>
        <strain evidence="12">PD1540</strain>
    </source>
</reference>
<evidence type="ECO:0000256" key="5">
    <source>
        <dbReference type="ARBA" id="ARBA00022806"/>
    </source>
</evidence>
<keyword evidence="12" id="KW-0150">Chloroplast</keyword>
<comment type="similarity">
    <text evidence="1">Belongs to the helicase family. DnaB subfamily.</text>
</comment>
<dbReference type="GeneID" id="33361352"/>
<dbReference type="InterPro" id="IPR007694">
    <property type="entry name" value="DNA_helicase_DnaB-like_C"/>
</dbReference>
<keyword evidence="8" id="KW-0413">Isomerase</keyword>
<feature type="domain" description="SF4 helicase" evidence="11">
    <location>
        <begin position="559"/>
        <end position="617"/>
    </location>
</feature>
<dbReference type="GO" id="GO:0005524">
    <property type="term" value="F:ATP binding"/>
    <property type="evidence" value="ECO:0007669"/>
    <property type="project" value="UniProtKB-KW"/>
</dbReference>
<sequence length="617" mass="72887">MYKNKFLPQNYVAEEILLGMIIVYPSVFYHVNKYLKQEYFFLESHRLIYINMLIIYKNQRIDIIELIYQLQSNTLLKKIGGLKKIFNMMKQSQIFISSSTVKIYSDALNQLIILSYIRRTIIQYGYKMIQLAYINNIDNEYMYNRLKFYLDWIEKELQNHLNNNSSIVNIKELLSKKLIEIKNPQKQLKHNIENTLIYSGFINIDNVIKGFPNGSLIIIAGRPSIGKTSLAINIAYKILIDNYQSICIFSLEMSSKEILHKFMSIASKTYISEKTIHKLDKKRWKQIIEFCDKLLENNIYINNTYNISIQSIEKTTKNLKKNYNIQLIIIDYLQLIECSINSKQYTYNRSQELGYITRKLKLLAQSLHLPIIVLSQLNRNIETRSNKEPLLSDLKESGCIKNNHYLNIFDSFNNSINLTNIINKSINIRTLKSNYHNKDNNSKINIHKTNCFTITKYIKKSIYSNNAYLFKCKKKIKNISLTHNHKYLYKKLWTRTNQITKFVTINIKKVLYKETIKKNLIINIEYINKILFNNYYKSYDLNQENEFNIICNNTILHNSIEQDADIIMMLYNKKNASNILEEINILDIKIAKNRNGSTGSCQMQFITNKAIFQDIQN</sequence>
<evidence type="ECO:0000256" key="8">
    <source>
        <dbReference type="ARBA" id="ARBA00023235"/>
    </source>
</evidence>
<organism evidence="12">
    <name type="scientific">Kuetzingia canaliculata</name>
    <name type="common">Red alga</name>
    <name type="synonym">Rytiphlaea canaliculata</name>
    <dbReference type="NCBI Taxonomy" id="228262"/>
    <lineage>
        <taxon>Eukaryota</taxon>
        <taxon>Rhodophyta</taxon>
        <taxon>Florideophyceae</taxon>
        <taxon>Rhodymeniophycidae</taxon>
        <taxon>Ceramiales</taxon>
        <taxon>Rhodomelaceae</taxon>
        <taxon>Amansieae</taxon>
        <taxon>Kuetzingia</taxon>
    </lineage>
</organism>
<dbReference type="Gene3D" id="1.10.860.10">
    <property type="entry name" value="DNAb Helicase, Chain A"/>
    <property type="match status" value="1"/>
</dbReference>
<dbReference type="Pfam" id="PF00772">
    <property type="entry name" value="DnaB"/>
    <property type="match status" value="1"/>
</dbReference>
<evidence type="ECO:0000256" key="7">
    <source>
        <dbReference type="ARBA" id="ARBA00023125"/>
    </source>
</evidence>
<dbReference type="InterPro" id="IPR016136">
    <property type="entry name" value="DNA_helicase_N/primase_C"/>
</dbReference>
<dbReference type="Pfam" id="PF03796">
    <property type="entry name" value="DnaB_C"/>
    <property type="match status" value="1"/>
</dbReference>
<evidence type="ECO:0000259" key="11">
    <source>
        <dbReference type="PROSITE" id="PS51199"/>
    </source>
</evidence>
<feature type="domain" description="SF4 helicase" evidence="11">
    <location>
        <begin position="190"/>
        <end position="398"/>
    </location>
</feature>
<dbReference type="InterPro" id="IPR027417">
    <property type="entry name" value="P-loop_NTPase"/>
</dbReference>
<evidence type="ECO:0000313" key="12">
    <source>
        <dbReference type="EMBL" id="ARW67957.1"/>
    </source>
</evidence>
<evidence type="ECO:0000256" key="3">
    <source>
        <dbReference type="ARBA" id="ARBA00022741"/>
    </source>
</evidence>
<comment type="catalytic activity">
    <reaction evidence="10">
        <text>ATP + H2O = ADP + phosphate + H(+)</text>
        <dbReference type="Rhea" id="RHEA:13065"/>
        <dbReference type="ChEBI" id="CHEBI:15377"/>
        <dbReference type="ChEBI" id="CHEBI:15378"/>
        <dbReference type="ChEBI" id="CHEBI:30616"/>
        <dbReference type="ChEBI" id="CHEBI:43474"/>
        <dbReference type="ChEBI" id="CHEBI:456216"/>
        <dbReference type="EC" id="5.6.2.3"/>
    </reaction>
</comment>
<dbReference type="GO" id="GO:0003677">
    <property type="term" value="F:DNA binding"/>
    <property type="evidence" value="ECO:0007669"/>
    <property type="project" value="UniProtKB-KW"/>
</dbReference>
<evidence type="ECO:0000256" key="10">
    <source>
        <dbReference type="ARBA" id="ARBA00048954"/>
    </source>
</evidence>
<dbReference type="PANTHER" id="PTHR30153">
    <property type="entry name" value="REPLICATIVE DNA HELICASE DNAB"/>
    <property type="match status" value="1"/>
</dbReference>
<accession>A0A1Z1MPD9</accession>
<keyword evidence="3" id="KW-0547">Nucleotide-binding</keyword>
<dbReference type="InterPro" id="IPR007693">
    <property type="entry name" value="DNA_helicase_DnaB-like_N"/>
</dbReference>
<keyword evidence="7" id="KW-0238">DNA-binding</keyword>
<proteinExistence type="inferred from homology"/>
<keyword evidence="5 12" id="KW-0347">Helicase</keyword>
<keyword evidence="6" id="KW-0067">ATP-binding</keyword>